<feature type="compositionally biased region" description="Low complexity" evidence="1">
    <location>
        <begin position="340"/>
        <end position="373"/>
    </location>
</feature>
<name>A0AAW0D9A0_9AGAR</name>
<reference evidence="3 4" key="1">
    <citation type="journal article" date="2024" name="J Genomics">
        <title>Draft genome sequencing and assembly of Favolaschia claudopus CIRM-BRFM 2984 isolated from oak limbs.</title>
        <authorList>
            <person name="Navarro D."/>
            <person name="Drula E."/>
            <person name="Chaduli D."/>
            <person name="Cazenave R."/>
            <person name="Ahrendt S."/>
            <person name="Wang J."/>
            <person name="Lipzen A."/>
            <person name="Daum C."/>
            <person name="Barry K."/>
            <person name="Grigoriev I.V."/>
            <person name="Favel A."/>
            <person name="Rosso M.N."/>
            <person name="Martin F."/>
        </authorList>
    </citation>
    <scope>NUCLEOTIDE SEQUENCE [LARGE SCALE GENOMIC DNA]</scope>
    <source>
        <strain evidence="3 4">CIRM-BRFM 2984</strain>
    </source>
</reference>
<feature type="compositionally biased region" description="Polar residues" evidence="1">
    <location>
        <begin position="752"/>
        <end position="771"/>
    </location>
</feature>
<feature type="region of interest" description="Disordered" evidence="1">
    <location>
        <begin position="291"/>
        <end position="403"/>
    </location>
</feature>
<feature type="compositionally biased region" description="Gly residues" evidence="1">
    <location>
        <begin position="872"/>
        <end position="886"/>
    </location>
</feature>
<feature type="compositionally biased region" description="Polar residues" evidence="1">
    <location>
        <begin position="562"/>
        <end position="592"/>
    </location>
</feature>
<dbReference type="Proteomes" id="UP001362999">
    <property type="component" value="Unassembled WGS sequence"/>
</dbReference>
<feature type="compositionally biased region" description="Low complexity" evidence="1">
    <location>
        <begin position="424"/>
        <end position="442"/>
    </location>
</feature>
<keyword evidence="4" id="KW-1185">Reference proteome</keyword>
<feature type="region of interest" description="Disordered" evidence="1">
    <location>
        <begin position="539"/>
        <end position="771"/>
    </location>
</feature>
<feature type="region of interest" description="Disordered" evidence="1">
    <location>
        <begin position="1032"/>
        <end position="1129"/>
    </location>
</feature>
<feature type="compositionally biased region" description="Low complexity" evidence="1">
    <location>
        <begin position="637"/>
        <end position="652"/>
    </location>
</feature>
<feature type="compositionally biased region" description="Low complexity" evidence="1">
    <location>
        <begin position="719"/>
        <end position="730"/>
    </location>
</feature>
<feature type="compositionally biased region" description="Pro residues" evidence="1">
    <location>
        <begin position="1104"/>
        <end position="1124"/>
    </location>
</feature>
<comment type="caution">
    <text evidence="3">The sequence shown here is derived from an EMBL/GenBank/DDBJ whole genome shotgun (WGS) entry which is preliminary data.</text>
</comment>
<feature type="compositionally biased region" description="Polar residues" evidence="1">
    <location>
        <begin position="816"/>
        <end position="826"/>
    </location>
</feature>
<dbReference type="EMBL" id="JAWWNJ010000009">
    <property type="protein sequence ID" value="KAK7048244.1"/>
    <property type="molecule type" value="Genomic_DNA"/>
</dbReference>
<feature type="compositionally biased region" description="Pro residues" evidence="1">
    <location>
        <begin position="1034"/>
        <end position="1044"/>
    </location>
</feature>
<feature type="region of interest" description="Disordered" evidence="1">
    <location>
        <begin position="810"/>
        <end position="886"/>
    </location>
</feature>
<feature type="domain" description="PH" evidence="2">
    <location>
        <begin position="119"/>
        <end position="253"/>
    </location>
</feature>
<feature type="compositionally biased region" description="Acidic residues" evidence="1">
    <location>
        <begin position="82"/>
        <end position="96"/>
    </location>
</feature>
<evidence type="ECO:0000313" key="4">
    <source>
        <dbReference type="Proteomes" id="UP001362999"/>
    </source>
</evidence>
<feature type="region of interest" description="Disordered" evidence="1">
    <location>
        <begin position="22"/>
        <end position="104"/>
    </location>
</feature>
<dbReference type="PROSITE" id="PS50003">
    <property type="entry name" value="PH_DOMAIN"/>
    <property type="match status" value="1"/>
</dbReference>
<feature type="compositionally biased region" description="Low complexity" evidence="1">
    <location>
        <begin position="302"/>
        <end position="311"/>
    </location>
</feature>
<organism evidence="3 4">
    <name type="scientific">Favolaschia claudopus</name>
    <dbReference type="NCBI Taxonomy" id="2862362"/>
    <lineage>
        <taxon>Eukaryota</taxon>
        <taxon>Fungi</taxon>
        <taxon>Dikarya</taxon>
        <taxon>Basidiomycota</taxon>
        <taxon>Agaricomycotina</taxon>
        <taxon>Agaricomycetes</taxon>
        <taxon>Agaricomycetidae</taxon>
        <taxon>Agaricales</taxon>
        <taxon>Marasmiineae</taxon>
        <taxon>Mycenaceae</taxon>
        <taxon>Favolaschia</taxon>
    </lineage>
</organism>
<feature type="compositionally biased region" description="Low complexity" evidence="1">
    <location>
        <begin position="965"/>
        <end position="981"/>
    </location>
</feature>
<evidence type="ECO:0000313" key="3">
    <source>
        <dbReference type="EMBL" id="KAK7048244.1"/>
    </source>
</evidence>
<feature type="compositionally biased region" description="Basic and acidic residues" evidence="1">
    <location>
        <begin position="690"/>
        <end position="718"/>
    </location>
</feature>
<sequence>MSSTTSRRTSLLVHAGDALSLWRPRRRPSVRSPPPNPILAIPHVIDISAPPPLEPDQDIEERNRLRDAAAQSIGLGSLLEPAQEEPETEPETEQEQEPEHRDPVVLPPFPASNASLKPYVALAATLPKYYPPSSLRIFALANKQWKSRHLLLSVPAGTVSHLHLFKSARPGPDDFEVERLEINADSVVFVAESVPEHTDAVPAHVVKVAGQDVGALRKDWNPTDDAGRTVWLLQLSTPADAQRWISAIKSAIFDQRSQRAGLSPTAHVTPSSAHEPRGDMDVMLSMRLHHASHLPSPSPTNAQSDSSNSPSSPIPASPPPTARPLPVPPYPHPLPPTPTSPTYASSLAPSVSSHSVRSVATAPPPSASTSTTTHNLFSKQSSPRSQPPTIRPDSLLSTASSSRGKGIGAVAALKGLFSGGGGRQRSSSAASMSSFGSGTGSLRAGTSMSHANLGKGGSFVHVTTPKEERGDSFTSVGQNMLANGNANGHAGELQRRIVGTRDELTNGHVQAASEGTPAVHINGNASGKRRTFSMGGAFGMGGGHAQMTTALQPPPRRKRWTASESDTSGSSHPYANASPNETTSINSANTYFSPFAPASGTRNGRPGSATREYSYGSTASPGNGHVGKNGRPGSPHSVGSGSFSAGSPSSIGMYTHPHANGSAATAGSFGVPSLSPSGRNGVVRAGSVRSAEREGSVRTVERERDGRLSAQGRDRSVDRLSVSVSESGASSGTGGGARSRASSVGAGGGNTPGSVQNGLNPNGNGATVSSRRWSTLPQRLTPPAIAPPTANISVTTIPHPYAAAAVVTVNEPRPPSRSSINSDAGNTTGGRASRSSFGSATAKSWTRGGKRASGISIASVGSLSVNGSGTHESGGGKRVSSGSGGSVAGALMNGSASASAAAAPPMPQRSGSGAAANHRVSVPPPPRPAPTSALPPAPVGSGDGGHSPNGRTSFNSARESRTSLSSVRESTSTARTSTSISREARGSSISFREPAVLPAADDSNGKVGHSKSATTTTFSSSFRDRAFRLSLMAPKPPPASVLPPRPDETANPPPATQNQRLYGHRRLGSAGSNSRRESVGFGRSRASTHETPGNSGLYAIPSSPAFPPPHGPLPAPPPPGPAAPVPSLGRHTSLKLKQRLRILSAPPAPHPAAVLQLLPQPQHSTPESRLRPTSADASAPPPRPARSLARPGPMMLASFLSTSTPSTPVTATAPRPLSPVSFAAAIANAGSPPQTPIGEKIIEFHTQNDPSFLEMGSTPVISPRTLPSLSGPAVSQESEYAEIVSLPPPRRGSRQISIKDIEREPVDPASVPLPPDLEDEGAGLRSFFSISRHGSAVSLGIVTEV</sequence>
<feature type="compositionally biased region" description="Pro residues" evidence="1">
    <location>
        <begin position="312"/>
        <end position="339"/>
    </location>
</feature>
<protein>
    <recommendedName>
        <fullName evidence="2">PH domain-containing protein</fullName>
    </recommendedName>
</protein>
<feature type="compositionally biased region" description="Low complexity" evidence="1">
    <location>
        <begin position="829"/>
        <end position="842"/>
    </location>
</feature>
<feature type="compositionally biased region" description="Basic and acidic residues" evidence="1">
    <location>
        <begin position="1297"/>
        <end position="1306"/>
    </location>
</feature>
<dbReference type="SUPFAM" id="SSF50729">
    <property type="entry name" value="PH domain-like"/>
    <property type="match status" value="1"/>
</dbReference>
<feature type="compositionally biased region" description="Polar residues" evidence="1">
    <location>
        <begin position="374"/>
        <end position="384"/>
    </location>
</feature>
<dbReference type="InterPro" id="IPR001849">
    <property type="entry name" value="PH_domain"/>
</dbReference>
<feature type="region of interest" description="Disordered" evidence="1">
    <location>
        <begin position="1162"/>
        <end position="1190"/>
    </location>
</feature>
<feature type="region of interest" description="Disordered" evidence="1">
    <location>
        <begin position="899"/>
        <end position="1017"/>
    </location>
</feature>
<gene>
    <name evidence="3" type="ORF">R3P38DRAFT_2868212</name>
</gene>
<feature type="region of interest" description="Disordered" evidence="1">
    <location>
        <begin position="1287"/>
        <end position="1318"/>
    </location>
</feature>
<feature type="compositionally biased region" description="Polar residues" evidence="1">
    <location>
        <begin position="859"/>
        <end position="871"/>
    </location>
</feature>
<accession>A0AAW0D9A0</accession>
<proteinExistence type="predicted"/>
<feature type="compositionally biased region" description="Pro residues" evidence="1">
    <location>
        <begin position="922"/>
        <end position="938"/>
    </location>
</feature>
<evidence type="ECO:0000256" key="1">
    <source>
        <dbReference type="SAM" id="MobiDB-lite"/>
    </source>
</evidence>
<feature type="region of interest" description="Disordered" evidence="1">
    <location>
        <begin position="256"/>
        <end position="278"/>
    </location>
</feature>
<feature type="region of interest" description="Disordered" evidence="1">
    <location>
        <begin position="419"/>
        <end position="462"/>
    </location>
</feature>
<evidence type="ECO:0000259" key="2">
    <source>
        <dbReference type="PROSITE" id="PS50003"/>
    </source>
</evidence>